<comment type="caution">
    <text evidence="2">The sequence shown here is derived from an EMBL/GenBank/DDBJ whole genome shotgun (WGS) entry which is preliminary data.</text>
</comment>
<dbReference type="InterPro" id="IPR014914">
    <property type="entry name" value="RES_dom"/>
</dbReference>
<sequence>MKTTLGPHPDPPLDLATRPLPVTIFRRCWFRIHRLAQAPLFFGRSGDNRFDAPEGEFGVLYAAKDERCAFIEVFGHATGVRFVEQGELAARGLARIAPRRPLRLVNLAGEGLARLGADARLTSGESYAAAHRWALAIHDHPRRPDGIVYAARHDPSRVCAALFDRASAELEVTPLGSLAEPAHAALLARLLDAYRFGLV</sequence>
<organism evidence="2 3">
    <name type="scientific">Sorangium cellulosum</name>
    <name type="common">Polyangium cellulosum</name>
    <dbReference type="NCBI Taxonomy" id="56"/>
    <lineage>
        <taxon>Bacteria</taxon>
        <taxon>Pseudomonadati</taxon>
        <taxon>Myxococcota</taxon>
        <taxon>Polyangia</taxon>
        <taxon>Polyangiales</taxon>
        <taxon>Polyangiaceae</taxon>
        <taxon>Sorangium</taxon>
    </lineage>
</organism>
<evidence type="ECO:0000313" key="3">
    <source>
        <dbReference type="Proteomes" id="UP000075260"/>
    </source>
</evidence>
<evidence type="ECO:0000313" key="2">
    <source>
        <dbReference type="EMBL" id="KYF66318.1"/>
    </source>
</evidence>
<feature type="domain" description="RES" evidence="1">
    <location>
        <begin position="38"/>
        <end position="173"/>
    </location>
</feature>
<name>A0A150QF74_SORCE</name>
<evidence type="ECO:0000259" key="1">
    <source>
        <dbReference type="SMART" id="SM00953"/>
    </source>
</evidence>
<dbReference type="Pfam" id="PF08808">
    <property type="entry name" value="RES"/>
    <property type="match status" value="1"/>
</dbReference>
<gene>
    <name evidence="2" type="ORF">BE15_33565</name>
</gene>
<accession>A0A150QF74</accession>
<dbReference type="AlphaFoldDB" id="A0A150QF74"/>
<dbReference type="OrthoDB" id="425502at2"/>
<dbReference type="SMART" id="SM00953">
    <property type="entry name" value="RES"/>
    <property type="match status" value="1"/>
</dbReference>
<dbReference type="Proteomes" id="UP000075260">
    <property type="component" value="Unassembled WGS sequence"/>
</dbReference>
<reference evidence="2 3" key="1">
    <citation type="submission" date="2014-02" db="EMBL/GenBank/DDBJ databases">
        <title>The small core and large imbalanced accessory genome model reveals a collaborative survival strategy of Sorangium cellulosum strains in nature.</title>
        <authorList>
            <person name="Han K."/>
            <person name="Peng R."/>
            <person name="Blom J."/>
            <person name="Li Y.-Z."/>
        </authorList>
    </citation>
    <scope>NUCLEOTIDE SEQUENCE [LARGE SCALE GENOMIC DNA]</scope>
    <source>
        <strain evidence="2 3">So0008-312</strain>
    </source>
</reference>
<dbReference type="RefSeq" id="WP_061610574.1">
    <property type="nucleotide sequence ID" value="NZ_JEMA01000755.1"/>
</dbReference>
<dbReference type="EMBL" id="JEMA01000755">
    <property type="protein sequence ID" value="KYF66318.1"/>
    <property type="molecule type" value="Genomic_DNA"/>
</dbReference>
<proteinExistence type="predicted"/>
<protein>
    <recommendedName>
        <fullName evidence="1">RES domain-containing protein</fullName>
    </recommendedName>
</protein>